<dbReference type="InterPro" id="IPR000719">
    <property type="entry name" value="Prot_kinase_dom"/>
</dbReference>
<feature type="domain" description="Protein kinase" evidence="13">
    <location>
        <begin position="81"/>
        <end position="366"/>
    </location>
</feature>
<dbReference type="AlphaFoldDB" id="A0A5A7SRI3"/>
<name>A0A5A7SRI3_CUCMM</name>
<dbReference type="EC" id="2.7.11.1" evidence="2"/>
<dbReference type="STRING" id="1194695.A0A5A7SRI3"/>
<evidence type="ECO:0000256" key="10">
    <source>
        <dbReference type="PROSITE-ProRule" id="PRU10141"/>
    </source>
</evidence>
<dbReference type="FunFam" id="1.10.510.10:FF:000258">
    <property type="entry name" value="Probable serine/threonine-protein kinase PBL8"/>
    <property type="match status" value="1"/>
</dbReference>
<evidence type="ECO:0000256" key="3">
    <source>
        <dbReference type="ARBA" id="ARBA00022475"/>
    </source>
</evidence>
<dbReference type="GO" id="GO:0005524">
    <property type="term" value="F:ATP binding"/>
    <property type="evidence" value="ECO:0007669"/>
    <property type="project" value="UniProtKB-UniRule"/>
</dbReference>
<evidence type="ECO:0000256" key="6">
    <source>
        <dbReference type="ARBA" id="ARBA00022741"/>
    </source>
</evidence>
<evidence type="ECO:0000256" key="7">
    <source>
        <dbReference type="ARBA" id="ARBA00022777"/>
    </source>
</evidence>
<comment type="similarity">
    <text evidence="11">Belongs to the protein kinase superfamily.</text>
</comment>
<dbReference type="EMBL" id="SSTE01021239">
    <property type="protein sequence ID" value="KAA0032656.1"/>
    <property type="molecule type" value="Genomic_DNA"/>
</dbReference>
<dbReference type="GO" id="GO:0005886">
    <property type="term" value="C:plasma membrane"/>
    <property type="evidence" value="ECO:0007669"/>
    <property type="project" value="UniProtKB-SubCell"/>
</dbReference>
<feature type="compositionally biased region" description="Basic and acidic residues" evidence="12">
    <location>
        <begin position="371"/>
        <end position="380"/>
    </location>
</feature>
<evidence type="ECO:0000313" key="15">
    <source>
        <dbReference type="Proteomes" id="UP000321393"/>
    </source>
</evidence>
<evidence type="ECO:0000256" key="2">
    <source>
        <dbReference type="ARBA" id="ARBA00012513"/>
    </source>
</evidence>
<keyword evidence="3" id="KW-0472">Membrane</keyword>
<keyword evidence="6 10" id="KW-0547">Nucleotide-binding</keyword>
<keyword evidence="9 10" id="KW-0067">ATP-binding</keyword>
<dbReference type="InterPro" id="IPR017441">
    <property type="entry name" value="Protein_kinase_ATP_BS"/>
</dbReference>
<evidence type="ECO:0000256" key="1">
    <source>
        <dbReference type="ARBA" id="ARBA00004236"/>
    </source>
</evidence>
<dbReference type="InterPro" id="IPR050823">
    <property type="entry name" value="Plant_Ser_Thr_Prot_Kinase"/>
</dbReference>
<evidence type="ECO:0000313" key="14">
    <source>
        <dbReference type="EMBL" id="KAA0032656.1"/>
    </source>
</evidence>
<keyword evidence="8" id="KW-0611">Plant defense</keyword>
<dbReference type="Proteomes" id="UP000321393">
    <property type="component" value="Unassembled WGS sequence"/>
</dbReference>
<keyword evidence="7 14" id="KW-0418">Kinase</keyword>
<evidence type="ECO:0000256" key="12">
    <source>
        <dbReference type="SAM" id="MobiDB-lite"/>
    </source>
</evidence>
<dbReference type="GO" id="GO:0006952">
    <property type="term" value="P:defense response"/>
    <property type="evidence" value="ECO:0007669"/>
    <property type="project" value="UniProtKB-KW"/>
</dbReference>
<keyword evidence="5" id="KW-0808">Transferase</keyword>
<dbReference type="PROSITE" id="PS00107">
    <property type="entry name" value="PROTEIN_KINASE_ATP"/>
    <property type="match status" value="1"/>
</dbReference>
<gene>
    <name evidence="14" type="ORF">E6C27_scaffold184G00410</name>
</gene>
<dbReference type="PROSITE" id="PS50011">
    <property type="entry name" value="PROTEIN_KINASE_DOM"/>
    <property type="match status" value="1"/>
</dbReference>
<evidence type="ECO:0000256" key="5">
    <source>
        <dbReference type="ARBA" id="ARBA00022679"/>
    </source>
</evidence>
<dbReference type="PROSITE" id="PS00108">
    <property type="entry name" value="PROTEIN_KINASE_ST"/>
    <property type="match status" value="1"/>
</dbReference>
<dbReference type="Pfam" id="PF00069">
    <property type="entry name" value="Pkinase"/>
    <property type="match status" value="1"/>
</dbReference>
<comment type="subcellular location">
    <subcellularLocation>
        <location evidence="1">Cell membrane</location>
    </subcellularLocation>
</comment>
<dbReference type="Gene3D" id="1.10.510.10">
    <property type="entry name" value="Transferase(Phosphotransferase) domain 1"/>
    <property type="match status" value="1"/>
</dbReference>
<feature type="region of interest" description="Disordered" evidence="12">
    <location>
        <begin position="365"/>
        <end position="391"/>
    </location>
</feature>
<dbReference type="InterPro" id="IPR008271">
    <property type="entry name" value="Ser/Thr_kinase_AS"/>
</dbReference>
<feature type="binding site" evidence="10">
    <location>
        <position position="119"/>
    </location>
    <ligand>
        <name>ATP</name>
        <dbReference type="ChEBI" id="CHEBI:30616"/>
    </ligand>
</feature>
<proteinExistence type="inferred from homology"/>
<dbReference type="FunFam" id="3.30.200.20:FF:000228">
    <property type="entry name" value="Serine/threonine-protein kinase BIK1"/>
    <property type="match status" value="1"/>
</dbReference>
<protein>
    <recommendedName>
        <fullName evidence="2">non-specific serine/threonine protein kinase</fullName>
        <ecNumber evidence="2">2.7.11.1</ecNumber>
    </recommendedName>
</protein>
<dbReference type="Gene3D" id="3.30.200.20">
    <property type="entry name" value="Phosphorylase Kinase, domain 1"/>
    <property type="match status" value="1"/>
</dbReference>
<dbReference type="CDD" id="cd14066">
    <property type="entry name" value="STKc_IRAK"/>
    <property type="match status" value="1"/>
</dbReference>
<accession>A0A5A7SRI3</accession>
<dbReference type="InterPro" id="IPR011009">
    <property type="entry name" value="Kinase-like_dom_sf"/>
</dbReference>
<comment type="caution">
    <text evidence="14">The sequence shown here is derived from an EMBL/GenBank/DDBJ whole genome shotgun (WGS) entry which is preliminary data.</text>
</comment>
<dbReference type="GO" id="GO:0004674">
    <property type="term" value="F:protein serine/threonine kinase activity"/>
    <property type="evidence" value="ECO:0007669"/>
    <property type="project" value="UniProtKB-KW"/>
</dbReference>
<dbReference type="PANTHER" id="PTHR45621">
    <property type="entry name" value="OS01G0588500 PROTEIN-RELATED"/>
    <property type="match status" value="1"/>
</dbReference>
<evidence type="ECO:0000256" key="8">
    <source>
        <dbReference type="ARBA" id="ARBA00022821"/>
    </source>
</evidence>
<organism evidence="14 15">
    <name type="scientific">Cucumis melo var. makuwa</name>
    <name type="common">Oriental melon</name>
    <dbReference type="NCBI Taxonomy" id="1194695"/>
    <lineage>
        <taxon>Eukaryota</taxon>
        <taxon>Viridiplantae</taxon>
        <taxon>Streptophyta</taxon>
        <taxon>Embryophyta</taxon>
        <taxon>Tracheophyta</taxon>
        <taxon>Spermatophyta</taxon>
        <taxon>Magnoliopsida</taxon>
        <taxon>eudicotyledons</taxon>
        <taxon>Gunneridae</taxon>
        <taxon>Pentapetalae</taxon>
        <taxon>rosids</taxon>
        <taxon>fabids</taxon>
        <taxon>Cucurbitales</taxon>
        <taxon>Cucurbitaceae</taxon>
        <taxon>Benincaseae</taxon>
        <taxon>Cucumis</taxon>
    </lineage>
</organism>
<keyword evidence="3" id="KW-1003">Cell membrane</keyword>
<evidence type="ECO:0000256" key="9">
    <source>
        <dbReference type="ARBA" id="ARBA00022840"/>
    </source>
</evidence>
<feature type="compositionally biased region" description="Polar residues" evidence="12">
    <location>
        <begin position="381"/>
        <end position="391"/>
    </location>
</feature>
<evidence type="ECO:0000256" key="4">
    <source>
        <dbReference type="ARBA" id="ARBA00022527"/>
    </source>
</evidence>
<keyword evidence="4 11" id="KW-0723">Serine/threonine-protein kinase</keyword>
<dbReference type="SUPFAM" id="SSF56112">
    <property type="entry name" value="Protein kinase-like (PK-like)"/>
    <property type="match status" value="1"/>
</dbReference>
<sequence>MNLGSDGEMRKLRLFLHLYGVALSLTRFKSKRGDGEHSHISSSKVSSASIPVTPRSEDEILQCSNLKNFSFNELRTATRNFRPDSVVGEGGFGSVFKGWIDEHSLTPTKAGTGLVIAVKRLNRDGVQGHKEWLAEINYLGQLSHPNLVKLIGYCFEDDHRLLVYEFMQKGSAENHLFRSDSHFRPLSWNVRMKIALDAARGLAFLHNSDAKVIYRDFKTSNILLDANYDAKLSDFGLARDGPIGDQSHVSTKIMGTHGYAAPEYLATGHLTAKSDVYSFGVVLLELLSGRRALDKNRPTGEHNLVDWAKPYLINKHKIRRIMDNRLEGHYGLGQAQRAANLAFLCLATDPKYRPTMNEVVTSLEQLQKPSEVLRSEREGHNGQSNGRTKKT</sequence>
<dbReference type="OrthoDB" id="4062651at2759"/>
<evidence type="ECO:0000256" key="11">
    <source>
        <dbReference type="RuleBase" id="RU000304"/>
    </source>
</evidence>
<reference evidence="14 15" key="1">
    <citation type="submission" date="2019-08" db="EMBL/GenBank/DDBJ databases">
        <title>Draft genome sequences of two oriental melons (Cucumis melo L. var makuwa).</title>
        <authorList>
            <person name="Kwon S.-Y."/>
        </authorList>
    </citation>
    <scope>NUCLEOTIDE SEQUENCE [LARGE SCALE GENOMIC DNA]</scope>
    <source>
        <strain evidence="15">cv. SW 3</strain>
        <tissue evidence="14">Leaf</tissue>
    </source>
</reference>
<evidence type="ECO:0000259" key="13">
    <source>
        <dbReference type="PROSITE" id="PS50011"/>
    </source>
</evidence>